<dbReference type="AlphaFoldDB" id="A0A9D4A6G6"/>
<dbReference type="InterPro" id="IPR053151">
    <property type="entry name" value="RNase_H-like"/>
</dbReference>
<dbReference type="Gene3D" id="3.30.420.10">
    <property type="entry name" value="Ribonuclease H-like superfamily/Ribonuclease H"/>
    <property type="match status" value="1"/>
</dbReference>
<reference evidence="2 3" key="1">
    <citation type="journal article" date="2021" name="Plant Biotechnol. J.">
        <title>Multi-omics assisted identification of the key and species-specific regulatory components of drought-tolerant mechanisms in Gossypium stocksii.</title>
        <authorList>
            <person name="Yu D."/>
            <person name="Ke L."/>
            <person name="Zhang D."/>
            <person name="Wu Y."/>
            <person name="Sun Y."/>
            <person name="Mei J."/>
            <person name="Sun J."/>
            <person name="Sun Y."/>
        </authorList>
    </citation>
    <scope>NUCLEOTIDE SEQUENCE [LARGE SCALE GENOMIC DNA]</scope>
    <source>
        <strain evidence="3">cv. E1</strain>
        <tissue evidence="2">Leaf</tissue>
    </source>
</reference>
<dbReference type="Proteomes" id="UP000828251">
    <property type="component" value="Unassembled WGS sequence"/>
</dbReference>
<dbReference type="GO" id="GO:0003676">
    <property type="term" value="F:nucleic acid binding"/>
    <property type="evidence" value="ECO:0007669"/>
    <property type="project" value="InterPro"/>
</dbReference>
<dbReference type="SUPFAM" id="SSF53098">
    <property type="entry name" value="Ribonuclease H-like"/>
    <property type="match status" value="1"/>
</dbReference>
<evidence type="ECO:0000313" key="2">
    <source>
        <dbReference type="EMBL" id="KAH1091494.1"/>
    </source>
</evidence>
<dbReference type="InterPro" id="IPR036397">
    <property type="entry name" value="RNaseH_sf"/>
</dbReference>
<dbReference type="PROSITE" id="PS50879">
    <property type="entry name" value="RNASE_H_1"/>
    <property type="match status" value="1"/>
</dbReference>
<dbReference type="PANTHER" id="PTHR47723">
    <property type="entry name" value="OS05G0353850 PROTEIN"/>
    <property type="match status" value="1"/>
</dbReference>
<dbReference type="GO" id="GO:0004523">
    <property type="term" value="F:RNA-DNA hybrid ribonuclease activity"/>
    <property type="evidence" value="ECO:0007669"/>
    <property type="project" value="InterPro"/>
</dbReference>
<proteinExistence type="predicted"/>
<dbReference type="InterPro" id="IPR012337">
    <property type="entry name" value="RNaseH-like_sf"/>
</dbReference>
<evidence type="ECO:0000259" key="1">
    <source>
        <dbReference type="PROSITE" id="PS50879"/>
    </source>
</evidence>
<dbReference type="InterPro" id="IPR002156">
    <property type="entry name" value="RNaseH_domain"/>
</dbReference>
<evidence type="ECO:0000313" key="3">
    <source>
        <dbReference type="Proteomes" id="UP000828251"/>
    </source>
</evidence>
<dbReference type="PANTHER" id="PTHR47723:SF19">
    <property type="entry name" value="POLYNUCLEOTIDYL TRANSFERASE, RIBONUCLEASE H-LIKE SUPERFAMILY PROTEIN"/>
    <property type="match status" value="1"/>
</dbReference>
<sequence length="194" mass="21532">MEERLEAPKDCTAAKDVWSQILTGHPWNSREIVNTSFCWASQCFSTSRVATKGGVGSPLEKQSYTSTTFLNTDGAVHSNTGIASAGGVARDMNRQWLFGFNRYLGKCSIFDAELWGIFEGLKILQRRGHDHVIILLDSLDVIRAIQGSNLATSNSALIRRIQSILSQENSWILRYIPREHNEAADCLAKEALSS</sequence>
<organism evidence="2 3">
    <name type="scientific">Gossypium stocksii</name>
    <dbReference type="NCBI Taxonomy" id="47602"/>
    <lineage>
        <taxon>Eukaryota</taxon>
        <taxon>Viridiplantae</taxon>
        <taxon>Streptophyta</taxon>
        <taxon>Embryophyta</taxon>
        <taxon>Tracheophyta</taxon>
        <taxon>Spermatophyta</taxon>
        <taxon>Magnoliopsida</taxon>
        <taxon>eudicotyledons</taxon>
        <taxon>Gunneridae</taxon>
        <taxon>Pentapetalae</taxon>
        <taxon>rosids</taxon>
        <taxon>malvids</taxon>
        <taxon>Malvales</taxon>
        <taxon>Malvaceae</taxon>
        <taxon>Malvoideae</taxon>
        <taxon>Gossypium</taxon>
    </lineage>
</organism>
<gene>
    <name evidence="2" type="ORF">J1N35_018751</name>
</gene>
<dbReference type="InterPro" id="IPR044730">
    <property type="entry name" value="RNase_H-like_dom_plant"/>
</dbReference>
<accession>A0A9D4A6G6</accession>
<comment type="caution">
    <text evidence="2">The sequence shown here is derived from an EMBL/GenBank/DDBJ whole genome shotgun (WGS) entry which is preliminary data.</text>
</comment>
<feature type="domain" description="RNase H type-1" evidence="1">
    <location>
        <begin position="64"/>
        <end position="193"/>
    </location>
</feature>
<protein>
    <recommendedName>
        <fullName evidence="1">RNase H type-1 domain-containing protein</fullName>
    </recommendedName>
</protein>
<dbReference type="OrthoDB" id="961708at2759"/>
<dbReference type="CDD" id="cd06222">
    <property type="entry name" value="RNase_H_like"/>
    <property type="match status" value="1"/>
</dbReference>
<keyword evidence="3" id="KW-1185">Reference proteome</keyword>
<dbReference type="EMBL" id="JAIQCV010000006">
    <property type="protein sequence ID" value="KAH1091494.1"/>
    <property type="molecule type" value="Genomic_DNA"/>
</dbReference>
<name>A0A9D4A6G6_9ROSI</name>
<dbReference type="Pfam" id="PF13456">
    <property type="entry name" value="RVT_3"/>
    <property type="match status" value="1"/>
</dbReference>